<dbReference type="GO" id="GO:0016020">
    <property type="term" value="C:membrane"/>
    <property type="evidence" value="ECO:0007669"/>
    <property type="project" value="InterPro"/>
</dbReference>
<reference evidence="3" key="2">
    <citation type="submission" date="2024-10" db="UniProtKB">
        <authorList>
            <consortium name="EnsemblProtists"/>
        </authorList>
    </citation>
    <scope>IDENTIFICATION</scope>
</reference>
<feature type="region of interest" description="Disordered" evidence="1">
    <location>
        <begin position="279"/>
        <end position="303"/>
    </location>
</feature>
<protein>
    <recommendedName>
        <fullName evidence="2">MAM domain-containing protein</fullName>
    </recommendedName>
</protein>
<feature type="region of interest" description="Disordered" evidence="1">
    <location>
        <begin position="107"/>
        <end position="132"/>
    </location>
</feature>
<dbReference type="GeneID" id="17257461"/>
<proteinExistence type="predicted"/>
<feature type="domain" description="MAM" evidence="2">
    <location>
        <begin position="261"/>
        <end position="420"/>
    </location>
</feature>
<dbReference type="InterPro" id="IPR000998">
    <property type="entry name" value="MAM_dom"/>
</dbReference>
<dbReference type="SUPFAM" id="SSF51126">
    <property type="entry name" value="Pectin lyase-like"/>
    <property type="match status" value="1"/>
</dbReference>
<name>A0A0D3IJB5_EMIH1</name>
<accession>A0A0D3IJB5</accession>
<evidence type="ECO:0000313" key="4">
    <source>
        <dbReference type="Proteomes" id="UP000013827"/>
    </source>
</evidence>
<keyword evidence="4" id="KW-1185">Reference proteome</keyword>
<dbReference type="SUPFAM" id="SSF49899">
    <property type="entry name" value="Concanavalin A-like lectins/glucanases"/>
    <property type="match status" value="2"/>
</dbReference>
<dbReference type="InterPro" id="IPR011050">
    <property type="entry name" value="Pectin_lyase_fold/virulence"/>
</dbReference>
<evidence type="ECO:0000313" key="3">
    <source>
        <dbReference type="EnsemblProtists" id="EOD11350"/>
    </source>
</evidence>
<dbReference type="HOGENOM" id="CLU_442553_0_0_1"/>
<dbReference type="Proteomes" id="UP000013827">
    <property type="component" value="Unassembled WGS sequence"/>
</dbReference>
<reference evidence="4" key="1">
    <citation type="journal article" date="2013" name="Nature">
        <title>Pan genome of the phytoplankton Emiliania underpins its global distribution.</title>
        <authorList>
            <person name="Read B.A."/>
            <person name="Kegel J."/>
            <person name="Klute M.J."/>
            <person name="Kuo A."/>
            <person name="Lefebvre S.C."/>
            <person name="Maumus F."/>
            <person name="Mayer C."/>
            <person name="Miller J."/>
            <person name="Monier A."/>
            <person name="Salamov A."/>
            <person name="Young J."/>
            <person name="Aguilar M."/>
            <person name="Claverie J.M."/>
            <person name="Frickenhaus S."/>
            <person name="Gonzalez K."/>
            <person name="Herman E.K."/>
            <person name="Lin Y.C."/>
            <person name="Napier J."/>
            <person name="Ogata H."/>
            <person name="Sarno A.F."/>
            <person name="Shmutz J."/>
            <person name="Schroeder D."/>
            <person name="de Vargas C."/>
            <person name="Verret F."/>
            <person name="von Dassow P."/>
            <person name="Valentin K."/>
            <person name="Van de Peer Y."/>
            <person name="Wheeler G."/>
            <person name="Dacks J.B."/>
            <person name="Delwiche C.F."/>
            <person name="Dyhrman S.T."/>
            <person name="Glockner G."/>
            <person name="John U."/>
            <person name="Richards T."/>
            <person name="Worden A.Z."/>
            <person name="Zhang X."/>
            <person name="Grigoriev I.V."/>
            <person name="Allen A.E."/>
            <person name="Bidle K."/>
            <person name="Borodovsky M."/>
            <person name="Bowler C."/>
            <person name="Brownlee C."/>
            <person name="Cock J.M."/>
            <person name="Elias M."/>
            <person name="Gladyshev V.N."/>
            <person name="Groth M."/>
            <person name="Guda C."/>
            <person name="Hadaegh A."/>
            <person name="Iglesias-Rodriguez M.D."/>
            <person name="Jenkins J."/>
            <person name="Jones B.M."/>
            <person name="Lawson T."/>
            <person name="Leese F."/>
            <person name="Lindquist E."/>
            <person name="Lobanov A."/>
            <person name="Lomsadze A."/>
            <person name="Malik S.B."/>
            <person name="Marsh M.E."/>
            <person name="Mackinder L."/>
            <person name="Mock T."/>
            <person name="Mueller-Roeber B."/>
            <person name="Pagarete A."/>
            <person name="Parker M."/>
            <person name="Probert I."/>
            <person name="Quesneville H."/>
            <person name="Raines C."/>
            <person name="Rensing S.A."/>
            <person name="Riano-Pachon D.M."/>
            <person name="Richier S."/>
            <person name="Rokitta S."/>
            <person name="Shiraiwa Y."/>
            <person name="Soanes D.M."/>
            <person name="van der Giezen M."/>
            <person name="Wahlund T.M."/>
            <person name="Williams B."/>
            <person name="Wilson W."/>
            <person name="Wolfe G."/>
            <person name="Wurch L.L."/>
        </authorList>
    </citation>
    <scope>NUCLEOTIDE SEQUENCE</scope>
</reference>
<dbReference type="PaxDb" id="2903-EOD11350"/>
<evidence type="ECO:0000256" key="1">
    <source>
        <dbReference type="SAM" id="MobiDB-lite"/>
    </source>
</evidence>
<dbReference type="KEGG" id="ehx:EMIHUDRAFT_214682"/>
<dbReference type="SMART" id="SM00137">
    <property type="entry name" value="MAM"/>
    <property type="match status" value="2"/>
</dbReference>
<dbReference type="eggNOG" id="KOG3627">
    <property type="taxonomic scope" value="Eukaryota"/>
</dbReference>
<dbReference type="Pfam" id="PF00629">
    <property type="entry name" value="MAM"/>
    <property type="match status" value="2"/>
</dbReference>
<sequence>MSENDQTAESAARGRGTLFVNGMVPESWHADAAGHAQKTLLIVTGIAGAGASVMLNGLTSLKPATALIRVTTAALLLSSAAASPLACDFEVDTCAWVDSAPDGYPWTRTSGGTPLSGGGPSGDHTTGSGSYIYTEASGRPNELHRLESPRFSLQQDATLSFFYHMRGSDMGTLSFEAYDSETGWSTLWSRTGNQGNSWLDAAVVLPDSTTQVRFNGKTGSYVIALDDVSFSHSFAQRAFTIRPLAAPTIGAALAVVQASPLTCDFEVDACAWTDTAPDGYPWTRTSGSPPSSPDTGPSGDHTTGSGYYLFTEASSPRFSKLHRLESPLFSLERDATLSFFYHMLGSQMGTLSVEANDDETGWSTLWSRTGNQGDSWLDAAVVLPASTTRVRFNGRTGSGFTSDMALDDVSFSQFVSFSPSSPQLPSPPPVSPGFDVAVASETKLRSLIEGAAADVSIYLPPSEVEIIDSTVRDCSAGNSGGVVYASSGGTVSIIGSTVTGCSAADYGGVVYASYNELSFDSPGKIAGVDFINNSAGRSGSVLYLDNMDQTSISDASFTGNNGITILAIKSPIIWACRLGRWMPSEGAFKGDFSAPECNPCSAGYYGARSDLTNSSCSG</sequence>
<dbReference type="PANTHER" id="PTHR23282">
    <property type="entry name" value="APICAL ENDOSOMAL GLYCOPROTEIN PRECURSOR"/>
    <property type="match status" value="1"/>
</dbReference>
<dbReference type="InterPro" id="IPR051560">
    <property type="entry name" value="MAM_domain-containing"/>
</dbReference>
<feature type="compositionally biased region" description="Low complexity" evidence="1">
    <location>
        <begin position="285"/>
        <end position="300"/>
    </location>
</feature>
<feature type="domain" description="MAM" evidence="2">
    <location>
        <begin position="85"/>
        <end position="237"/>
    </location>
</feature>
<dbReference type="PANTHER" id="PTHR23282:SF101">
    <property type="entry name" value="MAM DOMAIN-CONTAINING PROTEIN"/>
    <property type="match status" value="1"/>
</dbReference>
<dbReference type="InterPro" id="IPR013320">
    <property type="entry name" value="ConA-like_dom_sf"/>
</dbReference>
<evidence type="ECO:0000259" key="2">
    <source>
        <dbReference type="PROSITE" id="PS50060"/>
    </source>
</evidence>
<dbReference type="CDD" id="cd06263">
    <property type="entry name" value="MAM"/>
    <property type="match status" value="2"/>
</dbReference>
<dbReference type="RefSeq" id="XP_005763779.1">
    <property type="nucleotide sequence ID" value="XM_005763722.1"/>
</dbReference>
<dbReference type="AlphaFoldDB" id="A0A0D3IJB5"/>
<dbReference type="PROSITE" id="PS50060">
    <property type="entry name" value="MAM_2"/>
    <property type="match status" value="2"/>
</dbReference>
<organism evidence="3 4">
    <name type="scientific">Emiliania huxleyi (strain CCMP1516)</name>
    <dbReference type="NCBI Taxonomy" id="280463"/>
    <lineage>
        <taxon>Eukaryota</taxon>
        <taxon>Haptista</taxon>
        <taxon>Haptophyta</taxon>
        <taxon>Prymnesiophyceae</taxon>
        <taxon>Isochrysidales</taxon>
        <taxon>Noelaerhabdaceae</taxon>
        <taxon>Emiliania</taxon>
    </lineage>
</organism>
<dbReference type="EnsemblProtists" id="EOD11350">
    <property type="protein sequence ID" value="EOD11350"/>
    <property type="gene ID" value="EMIHUDRAFT_214682"/>
</dbReference>
<dbReference type="Gene3D" id="2.60.120.200">
    <property type="match status" value="2"/>
</dbReference>